<dbReference type="InterPro" id="IPR005184">
    <property type="entry name" value="DUF306_Meta_HslJ"/>
</dbReference>
<keyword evidence="2" id="KW-0489">Methyltransferase</keyword>
<dbReference type="GO" id="GO:0008168">
    <property type="term" value="F:methyltransferase activity"/>
    <property type="evidence" value="ECO:0007669"/>
    <property type="project" value="UniProtKB-KW"/>
</dbReference>
<dbReference type="EMBL" id="AQGV01000013">
    <property type="protein sequence ID" value="MBE0369704.1"/>
    <property type="molecule type" value="Genomic_DNA"/>
</dbReference>
<protein>
    <submittedName>
        <fullName evidence="2">Heat shock protein HslJ</fullName>
    </submittedName>
</protein>
<feature type="domain" description="DUF306" evidence="1">
    <location>
        <begin position="26"/>
        <end position="128"/>
    </location>
</feature>
<organism evidence="2 3">
    <name type="scientific">Pseudoalteromonas aurantia 208</name>
    <dbReference type="NCBI Taxonomy" id="1314867"/>
    <lineage>
        <taxon>Bacteria</taxon>
        <taxon>Pseudomonadati</taxon>
        <taxon>Pseudomonadota</taxon>
        <taxon>Gammaproteobacteria</taxon>
        <taxon>Alteromonadales</taxon>
        <taxon>Pseudoalteromonadaceae</taxon>
        <taxon>Pseudoalteromonas</taxon>
    </lineage>
</organism>
<dbReference type="Proteomes" id="UP000615755">
    <property type="component" value="Unassembled WGS sequence"/>
</dbReference>
<dbReference type="GO" id="GO:0032259">
    <property type="term" value="P:methylation"/>
    <property type="evidence" value="ECO:0007669"/>
    <property type="project" value="UniProtKB-KW"/>
</dbReference>
<keyword evidence="3" id="KW-1185">Reference proteome</keyword>
<dbReference type="InterPro" id="IPR038670">
    <property type="entry name" value="HslJ-like_sf"/>
</dbReference>
<comment type="caution">
    <text evidence="2">The sequence shown here is derived from an EMBL/GenBank/DDBJ whole genome shotgun (WGS) entry which is preliminary data.</text>
</comment>
<evidence type="ECO:0000259" key="1">
    <source>
        <dbReference type="Pfam" id="PF03724"/>
    </source>
</evidence>
<keyword evidence="2" id="KW-0808">Transferase</keyword>
<dbReference type="InterPro" id="IPR053147">
    <property type="entry name" value="Hsp_HslJ-like"/>
</dbReference>
<evidence type="ECO:0000313" key="3">
    <source>
        <dbReference type="Proteomes" id="UP000615755"/>
    </source>
</evidence>
<proteinExistence type="predicted"/>
<accession>A0ABR9EFE1</accession>
<dbReference type="PROSITE" id="PS51257">
    <property type="entry name" value="PROKAR_LIPOPROTEIN"/>
    <property type="match status" value="1"/>
</dbReference>
<reference evidence="2 3" key="1">
    <citation type="submission" date="2015-03" db="EMBL/GenBank/DDBJ databases">
        <title>Genome sequence of Pseudoalteromonas aurantia.</title>
        <authorList>
            <person name="Xie B.-B."/>
            <person name="Rong J.-C."/>
            <person name="Qin Q.-L."/>
            <person name="Zhang Y.-Z."/>
        </authorList>
    </citation>
    <scope>NUCLEOTIDE SEQUENCE [LARGE SCALE GENOMIC DNA]</scope>
    <source>
        <strain evidence="2 3">208</strain>
    </source>
</reference>
<dbReference type="PANTHER" id="PTHR35535">
    <property type="entry name" value="HEAT SHOCK PROTEIN HSLJ"/>
    <property type="match status" value="1"/>
</dbReference>
<dbReference type="Pfam" id="PF03724">
    <property type="entry name" value="META"/>
    <property type="match status" value="1"/>
</dbReference>
<dbReference type="Gene3D" id="2.40.128.270">
    <property type="match status" value="1"/>
</dbReference>
<dbReference type="RefSeq" id="WP_192508904.1">
    <property type="nucleotide sequence ID" value="NZ_AQGV01000013.1"/>
</dbReference>
<keyword evidence="2" id="KW-0346">Stress response</keyword>
<sequence>MKISMFLCALGAFLVGCSSTGKVSNEQLKYTQWQLTHIGKEVIPDSAISLQFIEAMQVNGFTGCNRFFGAGRIESEQLFVSNIGMTRKFCEGSINETEQMLLNMLEIGVPTKIENGDLILNGQPRLKFKSIVAG</sequence>
<evidence type="ECO:0000313" key="2">
    <source>
        <dbReference type="EMBL" id="MBE0369704.1"/>
    </source>
</evidence>
<gene>
    <name evidence="2" type="primary">hslJ</name>
    <name evidence="2" type="ORF">PAUR_a4262</name>
</gene>
<dbReference type="PANTHER" id="PTHR35535:SF1">
    <property type="entry name" value="HEAT SHOCK PROTEIN HSLJ"/>
    <property type="match status" value="1"/>
</dbReference>
<name>A0ABR9EFE1_9GAMM</name>